<dbReference type="PROSITE" id="PS50850">
    <property type="entry name" value="MFS"/>
    <property type="match status" value="1"/>
</dbReference>
<feature type="transmembrane region" description="Helical" evidence="8">
    <location>
        <begin position="146"/>
        <end position="164"/>
    </location>
</feature>
<dbReference type="STRING" id="1121117.SAMN02745977_00227"/>
<feature type="transmembrane region" description="Helical" evidence="8">
    <location>
        <begin position="223"/>
        <end position="246"/>
    </location>
</feature>
<feature type="transmembrane region" description="Helical" evidence="8">
    <location>
        <begin position="311"/>
        <end position="335"/>
    </location>
</feature>
<sequence length="401" mass="42557">MSQAVSPPPASPADATPGGMLLLTFGLIGVFAFIQVYAVQAILPLLVRDFQASVVQAGSTVGATVLAVALTAPFTGMLSDAIGRKPIIVGSVFFLAVPTALMFFVTDIQWMILLRFLQGLAVPGITVVTIAYIGEEFRTRAMARAMSVYVAGTVLGGFLGRFLLGHLSAVMEWRSAFLLMAVANLLGALLVWRFLPASRNFIANPDMRSGLQMLGRHLRNRSVLTACALGVCVLFTLVGGFTYINLYLADAPYHLDTGALGNIFAVYLLGVVITPVAGRLLPRFGFRRTILLALGMSLIGLWLTLLPGVPLIVLALAIMSSGIFITQSATISFIAHKVETGRSLASGLYYMAYYSGGFLGAWLCGLAYARGHWHGAVAALTAALLGALLIGYRLLPPKSAA</sequence>
<protein>
    <submittedName>
        <fullName evidence="10">Predicted arabinose efflux permease, MFS family</fullName>
    </submittedName>
</protein>
<keyword evidence="5 8" id="KW-0812">Transmembrane</keyword>
<evidence type="ECO:0000256" key="7">
    <source>
        <dbReference type="ARBA" id="ARBA00023136"/>
    </source>
</evidence>
<feature type="transmembrane region" description="Helical" evidence="8">
    <location>
        <begin position="112"/>
        <end position="134"/>
    </location>
</feature>
<evidence type="ECO:0000256" key="1">
    <source>
        <dbReference type="ARBA" id="ARBA00004651"/>
    </source>
</evidence>
<dbReference type="GO" id="GO:0022857">
    <property type="term" value="F:transmembrane transporter activity"/>
    <property type="evidence" value="ECO:0007669"/>
    <property type="project" value="InterPro"/>
</dbReference>
<feature type="transmembrane region" description="Helical" evidence="8">
    <location>
        <begin position="347"/>
        <end position="369"/>
    </location>
</feature>
<feature type="transmembrane region" description="Helical" evidence="8">
    <location>
        <begin position="21"/>
        <end position="43"/>
    </location>
</feature>
<evidence type="ECO:0000313" key="11">
    <source>
        <dbReference type="Proteomes" id="UP000199531"/>
    </source>
</evidence>
<comment type="subcellular location">
    <subcellularLocation>
        <location evidence="1">Cell membrane</location>
        <topology evidence="1">Multi-pass membrane protein</topology>
    </subcellularLocation>
</comment>
<evidence type="ECO:0000313" key="10">
    <source>
        <dbReference type="EMBL" id="SEN03569.1"/>
    </source>
</evidence>
<dbReference type="EMBL" id="FOCW01000001">
    <property type="protein sequence ID" value="SEN03569.1"/>
    <property type="molecule type" value="Genomic_DNA"/>
</dbReference>
<dbReference type="Gene3D" id="1.20.1250.20">
    <property type="entry name" value="MFS general substrate transporter like domains"/>
    <property type="match status" value="1"/>
</dbReference>
<evidence type="ECO:0000259" key="9">
    <source>
        <dbReference type="PROSITE" id="PS50850"/>
    </source>
</evidence>
<feature type="transmembrane region" description="Helical" evidence="8">
    <location>
        <begin position="258"/>
        <end position="277"/>
    </location>
</feature>
<dbReference type="Proteomes" id="UP000199531">
    <property type="component" value="Unassembled WGS sequence"/>
</dbReference>
<comment type="similarity">
    <text evidence="2">Belongs to the major facilitator superfamily.</text>
</comment>
<dbReference type="InterPro" id="IPR005829">
    <property type="entry name" value="Sugar_transporter_CS"/>
</dbReference>
<feature type="transmembrane region" description="Helical" evidence="8">
    <location>
        <begin position="87"/>
        <end position="106"/>
    </location>
</feature>
<dbReference type="PANTHER" id="PTHR43271">
    <property type="entry name" value="BLL2771 PROTEIN"/>
    <property type="match status" value="1"/>
</dbReference>
<dbReference type="PROSITE" id="PS00216">
    <property type="entry name" value="SUGAR_TRANSPORT_1"/>
    <property type="match status" value="1"/>
</dbReference>
<gene>
    <name evidence="10" type="ORF">SAMN02745977_00227</name>
</gene>
<evidence type="ECO:0000256" key="3">
    <source>
        <dbReference type="ARBA" id="ARBA00022448"/>
    </source>
</evidence>
<feature type="transmembrane region" description="Helical" evidence="8">
    <location>
        <begin position="176"/>
        <end position="195"/>
    </location>
</feature>
<keyword evidence="6 8" id="KW-1133">Transmembrane helix</keyword>
<dbReference type="OrthoDB" id="63984at2"/>
<evidence type="ECO:0000256" key="2">
    <source>
        <dbReference type="ARBA" id="ARBA00008335"/>
    </source>
</evidence>
<dbReference type="PANTHER" id="PTHR43271:SF2">
    <property type="entry name" value="BLL2771 PROTEIN"/>
    <property type="match status" value="1"/>
</dbReference>
<feature type="transmembrane region" description="Helical" evidence="8">
    <location>
        <begin position="289"/>
        <end position="305"/>
    </location>
</feature>
<keyword evidence="11" id="KW-1185">Reference proteome</keyword>
<keyword evidence="3" id="KW-0813">Transport</keyword>
<proteinExistence type="inferred from homology"/>
<keyword evidence="4" id="KW-1003">Cell membrane</keyword>
<reference evidence="10 11" key="1">
    <citation type="submission" date="2016-10" db="EMBL/GenBank/DDBJ databases">
        <authorList>
            <person name="de Groot N.N."/>
        </authorList>
    </citation>
    <scope>NUCLEOTIDE SEQUENCE [LARGE SCALE GENOMIC DNA]</scope>
    <source>
        <strain evidence="10 11">DSM 15123</strain>
    </source>
</reference>
<dbReference type="RefSeq" id="WP_091812941.1">
    <property type="nucleotide sequence ID" value="NZ_FOCW01000001.1"/>
</dbReference>
<evidence type="ECO:0000256" key="6">
    <source>
        <dbReference type="ARBA" id="ARBA00022989"/>
    </source>
</evidence>
<dbReference type="CDD" id="cd17324">
    <property type="entry name" value="MFS_NepI_like"/>
    <property type="match status" value="1"/>
</dbReference>
<feature type="transmembrane region" description="Helical" evidence="8">
    <location>
        <begin position="55"/>
        <end position="75"/>
    </location>
</feature>
<dbReference type="SUPFAM" id="SSF103473">
    <property type="entry name" value="MFS general substrate transporter"/>
    <property type="match status" value="1"/>
</dbReference>
<feature type="domain" description="Major facilitator superfamily (MFS) profile" evidence="9">
    <location>
        <begin position="21"/>
        <end position="399"/>
    </location>
</feature>
<dbReference type="AlphaFoldDB" id="A0A1H8D8I5"/>
<evidence type="ECO:0000256" key="8">
    <source>
        <dbReference type="SAM" id="Phobius"/>
    </source>
</evidence>
<evidence type="ECO:0000256" key="4">
    <source>
        <dbReference type="ARBA" id="ARBA00022475"/>
    </source>
</evidence>
<dbReference type="Pfam" id="PF07690">
    <property type="entry name" value="MFS_1"/>
    <property type="match status" value="1"/>
</dbReference>
<dbReference type="InterPro" id="IPR036259">
    <property type="entry name" value="MFS_trans_sf"/>
</dbReference>
<dbReference type="GO" id="GO:0005886">
    <property type="term" value="C:plasma membrane"/>
    <property type="evidence" value="ECO:0007669"/>
    <property type="project" value="UniProtKB-SubCell"/>
</dbReference>
<keyword evidence="7 8" id="KW-0472">Membrane</keyword>
<accession>A0A1H8D8I5</accession>
<dbReference type="InterPro" id="IPR011701">
    <property type="entry name" value="MFS"/>
</dbReference>
<dbReference type="InterPro" id="IPR020846">
    <property type="entry name" value="MFS_dom"/>
</dbReference>
<name>A0A1H8D8I5_9BURK</name>
<evidence type="ECO:0000256" key="5">
    <source>
        <dbReference type="ARBA" id="ARBA00022692"/>
    </source>
</evidence>
<organism evidence="10 11">
    <name type="scientific">Brachymonas denitrificans DSM 15123</name>
    <dbReference type="NCBI Taxonomy" id="1121117"/>
    <lineage>
        <taxon>Bacteria</taxon>
        <taxon>Pseudomonadati</taxon>
        <taxon>Pseudomonadota</taxon>
        <taxon>Betaproteobacteria</taxon>
        <taxon>Burkholderiales</taxon>
        <taxon>Comamonadaceae</taxon>
        <taxon>Brachymonas</taxon>
    </lineage>
</organism>
<feature type="transmembrane region" description="Helical" evidence="8">
    <location>
        <begin position="375"/>
        <end position="395"/>
    </location>
</feature>